<dbReference type="Proteomes" id="UP000179807">
    <property type="component" value="Unassembled WGS sequence"/>
</dbReference>
<accession>A0A1J4JSZ5</accession>
<dbReference type="EMBL" id="MLAK01000877">
    <property type="protein sequence ID" value="OHT02195.1"/>
    <property type="molecule type" value="Genomic_DNA"/>
</dbReference>
<protein>
    <recommendedName>
        <fullName evidence="4">Ubiquitin-like domain-containing protein</fullName>
    </recommendedName>
</protein>
<dbReference type="RefSeq" id="XP_068355331.1">
    <property type="nucleotide sequence ID" value="XM_068507528.1"/>
</dbReference>
<dbReference type="AlphaFoldDB" id="A0A1J4JSZ5"/>
<feature type="compositionally biased region" description="Basic and acidic residues" evidence="1">
    <location>
        <begin position="80"/>
        <end position="99"/>
    </location>
</feature>
<name>A0A1J4JSZ5_9EUKA</name>
<feature type="region of interest" description="Disordered" evidence="1">
    <location>
        <begin position="70"/>
        <end position="99"/>
    </location>
</feature>
<evidence type="ECO:0000256" key="1">
    <source>
        <dbReference type="SAM" id="MobiDB-lite"/>
    </source>
</evidence>
<gene>
    <name evidence="2" type="ORF">TRFO_30753</name>
</gene>
<dbReference type="InterPro" id="IPR029071">
    <property type="entry name" value="Ubiquitin-like_domsf"/>
</dbReference>
<evidence type="ECO:0000313" key="3">
    <source>
        <dbReference type="Proteomes" id="UP000179807"/>
    </source>
</evidence>
<reference evidence="2" key="1">
    <citation type="submission" date="2016-10" db="EMBL/GenBank/DDBJ databases">
        <authorList>
            <person name="Benchimol M."/>
            <person name="Almeida L.G."/>
            <person name="Vasconcelos A.T."/>
            <person name="Perreira-Neves A."/>
            <person name="Rosa I.A."/>
            <person name="Tasca T."/>
            <person name="Bogo M.R."/>
            <person name="de Souza W."/>
        </authorList>
    </citation>
    <scope>NUCLEOTIDE SEQUENCE [LARGE SCALE GENOMIC DNA]</scope>
    <source>
        <strain evidence="2">K</strain>
    </source>
</reference>
<organism evidence="2 3">
    <name type="scientific">Tritrichomonas foetus</name>
    <dbReference type="NCBI Taxonomy" id="1144522"/>
    <lineage>
        <taxon>Eukaryota</taxon>
        <taxon>Metamonada</taxon>
        <taxon>Parabasalia</taxon>
        <taxon>Tritrichomonadida</taxon>
        <taxon>Tritrichomonadidae</taxon>
        <taxon>Tritrichomonas</taxon>
    </lineage>
</organism>
<proteinExistence type="predicted"/>
<comment type="caution">
    <text evidence="2">The sequence shown here is derived from an EMBL/GenBank/DDBJ whole genome shotgun (WGS) entry which is preliminary data.</text>
</comment>
<dbReference type="SUPFAM" id="SSF54236">
    <property type="entry name" value="Ubiquitin-like"/>
    <property type="match status" value="1"/>
</dbReference>
<sequence length="197" mass="22329">MIRVKVSGITDMTIYVSRLDSLQSALNRMGLSNCQVVFNGSLLAPAFSFSFYGINDDDTIIVIDTKRNIQKEPPPAPKLTDNKPADGEKPSKHVSRMDSEYSGIKKSSWIKKLEKVRKIDDLREVAKINDIFRQRVEANPNSFRKICSKMMVIFDRYDSQPHEESFPTILPAKATVPSTDFLPELVQLQEIKASTDF</sequence>
<dbReference type="GeneID" id="94842232"/>
<keyword evidence="3" id="KW-1185">Reference proteome</keyword>
<evidence type="ECO:0008006" key="4">
    <source>
        <dbReference type="Google" id="ProtNLM"/>
    </source>
</evidence>
<evidence type="ECO:0000313" key="2">
    <source>
        <dbReference type="EMBL" id="OHT02195.1"/>
    </source>
</evidence>
<dbReference type="VEuPathDB" id="TrichDB:TRFO_30753"/>